<protein>
    <recommendedName>
        <fullName evidence="9">C2H2-type domain-containing protein</fullName>
    </recommendedName>
</protein>
<dbReference type="Proteomes" id="UP001295794">
    <property type="component" value="Unassembled WGS sequence"/>
</dbReference>
<evidence type="ECO:0000256" key="1">
    <source>
        <dbReference type="ARBA" id="ARBA00004123"/>
    </source>
</evidence>
<reference evidence="10" key="1">
    <citation type="submission" date="2023-11" db="EMBL/GenBank/DDBJ databases">
        <authorList>
            <person name="De Vega J J."/>
            <person name="De Vega J J."/>
        </authorList>
    </citation>
    <scope>NUCLEOTIDE SEQUENCE</scope>
</reference>
<evidence type="ECO:0000256" key="5">
    <source>
        <dbReference type="ARBA" id="ARBA00022833"/>
    </source>
</evidence>
<accession>A0AAD2Q6C6</accession>
<evidence type="ECO:0000256" key="2">
    <source>
        <dbReference type="ARBA" id="ARBA00022723"/>
    </source>
</evidence>
<feature type="region of interest" description="Disordered" evidence="8">
    <location>
        <begin position="258"/>
        <end position="403"/>
    </location>
</feature>
<comment type="caution">
    <text evidence="10">The sequence shown here is derived from an EMBL/GenBank/DDBJ whole genome shotgun (WGS) entry which is preliminary data.</text>
</comment>
<dbReference type="GO" id="GO:0000981">
    <property type="term" value="F:DNA-binding transcription factor activity, RNA polymerase II-specific"/>
    <property type="evidence" value="ECO:0007669"/>
    <property type="project" value="InterPro"/>
</dbReference>
<evidence type="ECO:0000256" key="3">
    <source>
        <dbReference type="ARBA" id="ARBA00022737"/>
    </source>
</evidence>
<dbReference type="SMART" id="SM00355">
    <property type="entry name" value="ZnF_C2H2"/>
    <property type="match status" value="2"/>
</dbReference>
<keyword evidence="6" id="KW-0539">Nucleus</keyword>
<dbReference type="GO" id="GO:0005634">
    <property type="term" value="C:nucleus"/>
    <property type="evidence" value="ECO:0007669"/>
    <property type="project" value="UniProtKB-SubCell"/>
</dbReference>
<dbReference type="GO" id="GO:0008270">
    <property type="term" value="F:zinc ion binding"/>
    <property type="evidence" value="ECO:0007669"/>
    <property type="project" value="UniProtKB-KW"/>
</dbReference>
<gene>
    <name evidence="10" type="ORF">MYCIT1_LOCUS28652</name>
</gene>
<name>A0AAD2Q6C6_9AGAR</name>
<sequence length="426" mass="46324">MLASPSPSPLSDYEHLELEYALQQQQQHQAAMHAHHQGMSSFPPPPADYDASIHSSLQGSAKRYRSAPAKSFQCTGYGDCRMVFSRSEHLARHIRKHTGERPFTCHCSKQFSRLDNLRQHAQTVHSAPEDKPLNERMMRALVTVNASMMAGVRGRRRYGVPPPEIPLPPQGLYPSSSTSYHYAGASPLPSPGLSLYPGGSPLGSPASGVYPSSMSNSPSPLNPTFGPAVHGSGYPLPVQMHAHGAHSLPASPSYATFPSSARAPLPHSHSHSYSHPHPQAPSPLYEYDGPDYFSAPSQVKQEQPDLEGFYPPNHSPRTHSISHHGLTSYASSSSLSSFASSPPSDRSAHSASPPSEQQYYTEDVGRHHGLPSPPHSPSYYGQQVSKHSQQPPAHQHASQYGWAEEEQHLEMSNAQYYAAIQAGGGY</sequence>
<feature type="compositionally biased region" description="Low complexity" evidence="8">
    <location>
        <begin position="207"/>
        <end position="223"/>
    </location>
</feature>
<dbReference type="PANTHER" id="PTHR40626:SF11">
    <property type="entry name" value="ZINC FINGER PROTEIN YPR022C"/>
    <property type="match status" value="1"/>
</dbReference>
<organism evidence="10 11">
    <name type="scientific">Mycena citricolor</name>
    <dbReference type="NCBI Taxonomy" id="2018698"/>
    <lineage>
        <taxon>Eukaryota</taxon>
        <taxon>Fungi</taxon>
        <taxon>Dikarya</taxon>
        <taxon>Basidiomycota</taxon>
        <taxon>Agaricomycotina</taxon>
        <taxon>Agaricomycetes</taxon>
        <taxon>Agaricomycetidae</taxon>
        <taxon>Agaricales</taxon>
        <taxon>Marasmiineae</taxon>
        <taxon>Mycenaceae</taxon>
        <taxon>Mycena</taxon>
    </lineage>
</organism>
<evidence type="ECO:0000256" key="4">
    <source>
        <dbReference type="ARBA" id="ARBA00022771"/>
    </source>
</evidence>
<feature type="compositionally biased region" description="Polar residues" evidence="8">
    <location>
        <begin position="349"/>
        <end position="360"/>
    </location>
</feature>
<dbReference type="SUPFAM" id="SSF57667">
    <property type="entry name" value="beta-beta-alpha zinc fingers"/>
    <property type="match status" value="1"/>
</dbReference>
<keyword evidence="4 7" id="KW-0863">Zinc-finger</keyword>
<keyword evidence="11" id="KW-1185">Reference proteome</keyword>
<dbReference type="InterPro" id="IPR051059">
    <property type="entry name" value="VerF-like"/>
</dbReference>
<feature type="compositionally biased region" description="Low complexity" evidence="8">
    <location>
        <begin position="23"/>
        <end position="32"/>
    </location>
</feature>
<dbReference type="GO" id="GO:0000978">
    <property type="term" value="F:RNA polymerase II cis-regulatory region sequence-specific DNA binding"/>
    <property type="evidence" value="ECO:0007669"/>
    <property type="project" value="InterPro"/>
</dbReference>
<dbReference type="PANTHER" id="PTHR40626">
    <property type="entry name" value="MIP31509P"/>
    <property type="match status" value="1"/>
</dbReference>
<evidence type="ECO:0000313" key="11">
    <source>
        <dbReference type="Proteomes" id="UP001295794"/>
    </source>
</evidence>
<dbReference type="Pfam" id="PF00096">
    <property type="entry name" value="zf-C2H2"/>
    <property type="match status" value="1"/>
</dbReference>
<evidence type="ECO:0000256" key="8">
    <source>
        <dbReference type="SAM" id="MobiDB-lite"/>
    </source>
</evidence>
<dbReference type="InterPro" id="IPR013087">
    <property type="entry name" value="Znf_C2H2_type"/>
</dbReference>
<feature type="region of interest" description="Disordered" evidence="8">
    <location>
        <begin position="23"/>
        <end position="53"/>
    </location>
</feature>
<evidence type="ECO:0000256" key="6">
    <source>
        <dbReference type="ARBA" id="ARBA00023242"/>
    </source>
</evidence>
<keyword evidence="2" id="KW-0479">Metal-binding</keyword>
<comment type="subcellular location">
    <subcellularLocation>
        <location evidence="1">Nucleus</location>
    </subcellularLocation>
</comment>
<dbReference type="InterPro" id="IPR036236">
    <property type="entry name" value="Znf_C2H2_sf"/>
</dbReference>
<evidence type="ECO:0000259" key="9">
    <source>
        <dbReference type="PROSITE" id="PS50157"/>
    </source>
</evidence>
<keyword evidence="5" id="KW-0862">Zinc</keyword>
<dbReference type="GO" id="GO:0000785">
    <property type="term" value="C:chromatin"/>
    <property type="evidence" value="ECO:0007669"/>
    <property type="project" value="TreeGrafter"/>
</dbReference>
<feature type="domain" description="C2H2-type" evidence="9">
    <location>
        <begin position="72"/>
        <end position="102"/>
    </location>
</feature>
<proteinExistence type="predicted"/>
<dbReference type="FunFam" id="3.30.160.60:FF:002343">
    <property type="entry name" value="Zinc finger protein 33A"/>
    <property type="match status" value="1"/>
</dbReference>
<keyword evidence="3" id="KW-0677">Repeat</keyword>
<dbReference type="EMBL" id="CAVNYO010000432">
    <property type="protein sequence ID" value="CAK5278937.1"/>
    <property type="molecule type" value="Genomic_DNA"/>
</dbReference>
<dbReference type="Gene3D" id="3.30.160.60">
    <property type="entry name" value="Classic Zinc Finger"/>
    <property type="match status" value="2"/>
</dbReference>
<feature type="compositionally biased region" description="Low complexity" evidence="8">
    <location>
        <begin position="328"/>
        <end position="345"/>
    </location>
</feature>
<dbReference type="PROSITE" id="PS50157">
    <property type="entry name" value="ZINC_FINGER_C2H2_2"/>
    <property type="match status" value="2"/>
</dbReference>
<feature type="compositionally biased region" description="Polar residues" evidence="8">
    <location>
        <begin position="379"/>
        <end position="398"/>
    </location>
</feature>
<feature type="region of interest" description="Disordered" evidence="8">
    <location>
        <begin position="207"/>
        <end position="226"/>
    </location>
</feature>
<feature type="domain" description="C2H2-type" evidence="9">
    <location>
        <begin position="103"/>
        <end position="130"/>
    </location>
</feature>
<evidence type="ECO:0000313" key="10">
    <source>
        <dbReference type="EMBL" id="CAK5278937.1"/>
    </source>
</evidence>
<evidence type="ECO:0000256" key="7">
    <source>
        <dbReference type="PROSITE-ProRule" id="PRU00042"/>
    </source>
</evidence>
<dbReference type="AlphaFoldDB" id="A0AAD2Q6C6"/>